<name>R9NW67_PSEHS</name>
<accession>R9NW67</accession>
<proteinExistence type="predicted"/>
<evidence type="ECO:0000313" key="1">
    <source>
        <dbReference type="EMBL" id="GAC92697.1"/>
    </source>
</evidence>
<dbReference type="Proteomes" id="UP000014071">
    <property type="component" value="Unassembled WGS sequence"/>
</dbReference>
<sequence length="154" mass="16569">MGGNDTYAGAIHDDETGTYSNVASARGDTNEWARLAFETMGGANGAYDSICMGMTDRDHHEKVAVIRFQISTNQEYEGLDTDACNGYGWRKRSPLPSLRPESDGIICQKEYGPSTVCCNAGGGCRVVNGECAANLDQPETACDGIWCEPQRVCA</sequence>
<dbReference type="eggNOG" id="ENOG502R3VD">
    <property type="taxonomic scope" value="Eukaryota"/>
</dbReference>
<gene>
    <name evidence="1" type="ORF">PHSY_000252</name>
</gene>
<dbReference type="AlphaFoldDB" id="R9NW67"/>
<dbReference type="RefSeq" id="XP_012186284.1">
    <property type="nucleotide sequence ID" value="XM_012330894.1"/>
</dbReference>
<dbReference type="OrthoDB" id="10449282at2759"/>
<dbReference type="GeneID" id="24105563"/>
<reference evidence="2" key="1">
    <citation type="journal article" date="2013" name="Genome Announc.">
        <title>Draft genome sequence of the basidiomycetous yeast-like fungus Pseudozyma hubeiensis SY62, which produces an abundant amount of the biosurfactant mannosylerythritol lipids.</title>
        <authorList>
            <person name="Konishi M."/>
            <person name="Hatada Y."/>
            <person name="Horiuchi J."/>
        </authorList>
    </citation>
    <scope>NUCLEOTIDE SEQUENCE [LARGE SCALE GENOMIC DNA]</scope>
    <source>
        <strain evidence="2">SY62</strain>
    </source>
</reference>
<evidence type="ECO:0000313" key="2">
    <source>
        <dbReference type="Proteomes" id="UP000014071"/>
    </source>
</evidence>
<dbReference type="HOGENOM" id="CLU_1705025_0_0_1"/>
<organism evidence="1 2">
    <name type="scientific">Pseudozyma hubeiensis (strain SY62)</name>
    <name type="common">Yeast</name>
    <dbReference type="NCBI Taxonomy" id="1305764"/>
    <lineage>
        <taxon>Eukaryota</taxon>
        <taxon>Fungi</taxon>
        <taxon>Dikarya</taxon>
        <taxon>Basidiomycota</taxon>
        <taxon>Ustilaginomycotina</taxon>
        <taxon>Ustilaginomycetes</taxon>
        <taxon>Ustilaginales</taxon>
        <taxon>Ustilaginaceae</taxon>
        <taxon>Pseudozyma</taxon>
    </lineage>
</organism>
<protein>
    <submittedName>
        <fullName evidence="1">Uncharacterized protein</fullName>
    </submittedName>
</protein>
<dbReference type="EMBL" id="DF238767">
    <property type="protein sequence ID" value="GAC92697.1"/>
    <property type="molecule type" value="Genomic_DNA"/>
</dbReference>
<keyword evidence="2" id="KW-1185">Reference proteome</keyword>